<dbReference type="GO" id="GO:0046872">
    <property type="term" value="F:metal ion binding"/>
    <property type="evidence" value="ECO:0007669"/>
    <property type="project" value="UniProtKB-KW"/>
</dbReference>
<dbReference type="GO" id="GO:0004159">
    <property type="term" value="F:dihydropyrimidine dehydrogenase (NAD+) activity"/>
    <property type="evidence" value="ECO:0007669"/>
    <property type="project" value="UniProtKB-EC"/>
</dbReference>
<comment type="catalytic activity">
    <reaction evidence="9">
        <text>5,6-dihydrouracil + NAD(+) = uracil + NADH + H(+)</text>
        <dbReference type="Rhea" id="RHEA:20189"/>
        <dbReference type="ChEBI" id="CHEBI:15378"/>
        <dbReference type="ChEBI" id="CHEBI:15901"/>
        <dbReference type="ChEBI" id="CHEBI:17568"/>
        <dbReference type="ChEBI" id="CHEBI:57540"/>
        <dbReference type="ChEBI" id="CHEBI:57945"/>
        <dbReference type="EC" id="1.3.1.1"/>
    </reaction>
</comment>
<dbReference type="Pfam" id="PF01180">
    <property type="entry name" value="DHO_dh"/>
    <property type="match status" value="1"/>
</dbReference>
<keyword evidence="3" id="KW-0560">Oxidoreductase</keyword>
<dbReference type="NCBIfam" id="NF006183">
    <property type="entry name" value="PRK08318.1"/>
    <property type="match status" value="1"/>
</dbReference>
<evidence type="ECO:0000256" key="6">
    <source>
        <dbReference type="ARBA" id="ARBA00030119"/>
    </source>
</evidence>
<evidence type="ECO:0000256" key="4">
    <source>
        <dbReference type="ARBA" id="ARBA00023004"/>
    </source>
</evidence>
<evidence type="ECO:0000256" key="8">
    <source>
        <dbReference type="ARBA" id="ARBA00047685"/>
    </source>
</evidence>
<dbReference type="Pfam" id="PF14697">
    <property type="entry name" value="Fer4_21"/>
    <property type="match status" value="1"/>
</dbReference>
<accession>A0A1M4X9D8</accession>
<dbReference type="EC" id="1.3.1.1" evidence="12"/>
<comment type="function">
    <text evidence="10">Involved in pyrimidine base degradation. Catalyzes physiologically the reduction of uracil to 5,6-dihydrouracil (DHU) by using NADH as a specific cosubstrate. It also catalyzes the reverse reaction and the reduction of thymine to 5,6-dihydrothymine (DHT).</text>
</comment>
<evidence type="ECO:0000256" key="10">
    <source>
        <dbReference type="ARBA" id="ARBA00049578"/>
    </source>
</evidence>
<gene>
    <name evidence="14" type="ORF">SAMN05444279_11124</name>
</gene>
<evidence type="ECO:0000256" key="5">
    <source>
        <dbReference type="ARBA" id="ARBA00023014"/>
    </source>
</evidence>
<evidence type="ECO:0000256" key="7">
    <source>
        <dbReference type="ARBA" id="ARBA00032722"/>
    </source>
</evidence>
<dbReference type="EMBL" id="FQVK01000011">
    <property type="protein sequence ID" value="SHE90097.1"/>
    <property type="molecule type" value="Genomic_DNA"/>
</dbReference>
<evidence type="ECO:0000256" key="2">
    <source>
        <dbReference type="ARBA" id="ARBA00022723"/>
    </source>
</evidence>
<sequence length="434" mass="46905">MADLKTNFLGIESPNPYWLASAPPTDKEYNVRRAFEAGWGGVVWKTLGSEGPPVVNVNGPRYGAIYGADRRLLGLNNIELITDRPLEVNLEEMARVKADYPDRALIASIMVPCEEEAWKAILPRVAETGADGIELNFGCPHGMSERGMGSAVGQVPEYIEMVTRWCKKYYDRPVIVKLTPNITDIRKPAAAAKNGGADAVSLINTINSITSVNLDTFSPEPSIDGKGSHGGYCGPAVKPIALSMVSEIARAEATHGLPISGIGGVTTWRDAAEFMVLGCGTVQVCTAAMTYGFKIIDELTAGLSQWMDEKGYSNVSEIVGRAVPNVTDWQYLNLNYVAKAKIDQDQCIKCGRCYAACEDTSHQAISMSPDRVFEVKDEECVACNLCVDVCPVEGCISMVPMAAGEVDPRTGKVVQPDYANWTTHPNNPMAKAAE</sequence>
<dbReference type="CDD" id="cd02940">
    <property type="entry name" value="DHPD_FMN"/>
    <property type="match status" value="1"/>
</dbReference>
<comment type="catalytic activity">
    <reaction evidence="8">
        <text>5,6-dihydrothymine + NAD(+) = thymine + NADH + H(+)</text>
        <dbReference type="Rhea" id="RHEA:28791"/>
        <dbReference type="ChEBI" id="CHEBI:15378"/>
        <dbReference type="ChEBI" id="CHEBI:17821"/>
        <dbReference type="ChEBI" id="CHEBI:27468"/>
        <dbReference type="ChEBI" id="CHEBI:57540"/>
        <dbReference type="ChEBI" id="CHEBI:57945"/>
        <dbReference type="EC" id="1.3.1.1"/>
    </reaction>
</comment>
<dbReference type="PANTHER" id="PTHR43073">
    <property type="entry name" value="DIHYDROPYRIMIDINE DEHYDROGENASE [NADP(+)]"/>
    <property type="match status" value="1"/>
</dbReference>
<dbReference type="RefSeq" id="WP_149775820.1">
    <property type="nucleotide sequence ID" value="NZ_FQVK01000011.1"/>
</dbReference>
<evidence type="ECO:0000313" key="14">
    <source>
        <dbReference type="EMBL" id="SHE90097.1"/>
    </source>
</evidence>
<keyword evidence="2" id="KW-0479">Metal-binding</keyword>
<dbReference type="PROSITE" id="PS51379">
    <property type="entry name" value="4FE4S_FER_2"/>
    <property type="match status" value="2"/>
</dbReference>
<dbReference type="GO" id="GO:0051536">
    <property type="term" value="F:iron-sulfur cluster binding"/>
    <property type="evidence" value="ECO:0007669"/>
    <property type="project" value="UniProtKB-KW"/>
</dbReference>
<dbReference type="InterPro" id="IPR017896">
    <property type="entry name" value="4Fe4S_Fe-S-bd"/>
</dbReference>
<feature type="domain" description="4Fe-4S ferredoxin-type" evidence="13">
    <location>
        <begin position="338"/>
        <end position="370"/>
    </location>
</feature>
<name>A0A1M4X9D8_9RHOB</name>
<dbReference type="Gene3D" id="3.30.70.20">
    <property type="match status" value="1"/>
</dbReference>
<dbReference type="Proteomes" id="UP000325134">
    <property type="component" value="Unassembled WGS sequence"/>
</dbReference>
<comment type="similarity">
    <text evidence="1">Belongs to the dihydropyrimidine dehydrogenase family.</text>
</comment>
<evidence type="ECO:0000256" key="3">
    <source>
        <dbReference type="ARBA" id="ARBA00023002"/>
    </source>
</evidence>
<dbReference type="SUPFAM" id="SSF54862">
    <property type="entry name" value="4Fe-4S ferredoxins"/>
    <property type="match status" value="1"/>
</dbReference>
<dbReference type="InterPro" id="IPR005720">
    <property type="entry name" value="Dihydroorotate_DH_cat"/>
</dbReference>
<evidence type="ECO:0000256" key="11">
    <source>
        <dbReference type="ARBA" id="ARBA00049714"/>
    </source>
</evidence>
<evidence type="ECO:0000256" key="12">
    <source>
        <dbReference type="ARBA" id="ARBA00049728"/>
    </source>
</evidence>
<dbReference type="FunFam" id="3.20.20.70:FF:000027">
    <property type="entry name" value="Dihydropyrimidine dehydrogenase [NADP(+)]"/>
    <property type="match status" value="1"/>
</dbReference>
<reference evidence="14 15" key="1">
    <citation type="submission" date="2016-11" db="EMBL/GenBank/DDBJ databases">
        <authorList>
            <person name="Varghese N."/>
            <person name="Submissions S."/>
        </authorList>
    </citation>
    <scope>NUCLEOTIDE SEQUENCE [LARGE SCALE GENOMIC DNA]</scope>
    <source>
        <strain evidence="14 15">DSM 29341</strain>
    </source>
</reference>
<dbReference type="PROSITE" id="PS00198">
    <property type="entry name" value="4FE4S_FER_1"/>
    <property type="match status" value="2"/>
</dbReference>
<evidence type="ECO:0000313" key="15">
    <source>
        <dbReference type="Proteomes" id="UP000325134"/>
    </source>
</evidence>
<evidence type="ECO:0000259" key="13">
    <source>
        <dbReference type="PROSITE" id="PS51379"/>
    </source>
</evidence>
<dbReference type="InterPro" id="IPR013785">
    <property type="entry name" value="Aldolase_TIM"/>
</dbReference>
<dbReference type="GO" id="GO:0005737">
    <property type="term" value="C:cytoplasm"/>
    <property type="evidence" value="ECO:0007669"/>
    <property type="project" value="InterPro"/>
</dbReference>
<comment type="subunit">
    <text evidence="11">Heterotetramer of 2 PreA and 2 PreT subunits.</text>
</comment>
<evidence type="ECO:0000256" key="9">
    <source>
        <dbReference type="ARBA" id="ARBA00048792"/>
    </source>
</evidence>
<dbReference type="InterPro" id="IPR017900">
    <property type="entry name" value="4Fe4S_Fe_S_CS"/>
</dbReference>
<keyword evidence="15" id="KW-1185">Reference proteome</keyword>
<dbReference type="OrthoDB" id="9794954at2"/>
<dbReference type="AlphaFoldDB" id="A0A1M4X9D8"/>
<evidence type="ECO:0000256" key="1">
    <source>
        <dbReference type="ARBA" id="ARBA00010804"/>
    </source>
</evidence>
<dbReference type="Gene3D" id="3.20.20.70">
    <property type="entry name" value="Aldolase class I"/>
    <property type="match status" value="1"/>
</dbReference>
<dbReference type="SUPFAM" id="SSF51395">
    <property type="entry name" value="FMN-linked oxidoreductases"/>
    <property type="match status" value="1"/>
</dbReference>
<keyword evidence="4" id="KW-0408">Iron</keyword>
<keyword evidence="5" id="KW-0411">Iron-sulfur</keyword>
<feature type="domain" description="4Fe-4S ferredoxin-type" evidence="13">
    <location>
        <begin position="371"/>
        <end position="401"/>
    </location>
</feature>
<organism evidence="14 15">
    <name type="scientific">Ruegeria intermedia</name>
    <dbReference type="NCBI Taxonomy" id="996115"/>
    <lineage>
        <taxon>Bacteria</taxon>
        <taxon>Pseudomonadati</taxon>
        <taxon>Pseudomonadota</taxon>
        <taxon>Alphaproteobacteria</taxon>
        <taxon>Rhodobacterales</taxon>
        <taxon>Roseobacteraceae</taxon>
        <taxon>Ruegeria</taxon>
    </lineage>
</organism>
<proteinExistence type="inferred from homology"/>
<dbReference type="PANTHER" id="PTHR43073:SF2">
    <property type="entry name" value="DIHYDROPYRIMIDINE DEHYDROGENASE [NADP(+)]"/>
    <property type="match status" value="1"/>
</dbReference>
<protein>
    <recommendedName>
        <fullName evidence="12">dihydrouracil dehydrogenase (NAD(+))</fullName>
        <ecNumber evidence="12">1.3.1.1</ecNumber>
    </recommendedName>
    <alternativeName>
        <fullName evidence="7">Dihydrothymine dehydrogenase</fullName>
    </alternativeName>
    <alternativeName>
        <fullName evidence="6">Dihydrouracil dehydrogenase</fullName>
    </alternativeName>
</protein>